<name>K0USX9_MYCVA</name>
<dbReference type="Proteomes" id="UP000006072">
    <property type="component" value="Unassembled WGS sequence"/>
</dbReference>
<dbReference type="AlphaFoldDB" id="K0USX9"/>
<protein>
    <submittedName>
        <fullName evidence="1">Uncharacterized protein</fullName>
    </submittedName>
</protein>
<comment type="caution">
    <text evidence="1">The sequence shown here is derived from an EMBL/GenBank/DDBJ whole genome shotgun (WGS) entry which is preliminary data.</text>
</comment>
<evidence type="ECO:0000313" key="2">
    <source>
        <dbReference type="Proteomes" id="UP000006072"/>
    </source>
</evidence>
<accession>K0USX9</accession>
<gene>
    <name evidence="1" type="ORF">MVAC_16620</name>
</gene>
<evidence type="ECO:0000313" key="1">
    <source>
        <dbReference type="EMBL" id="EJZ08105.1"/>
    </source>
</evidence>
<dbReference type="HOGENOM" id="CLU_2771545_0_0_11"/>
<keyword evidence="2" id="KW-1185">Reference proteome</keyword>
<organism evidence="1 2">
    <name type="scientific">Mycolicibacterium vaccae ATCC 25954</name>
    <dbReference type="NCBI Taxonomy" id="1194972"/>
    <lineage>
        <taxon>Bacteria</taxon>
        <taxon>Bacillati</taxon>
        <taxon>Actinomycetota</taxon>
        <taxon>Actinomycetes</taxon>
        <taxon>Mycobacteriales</taxon>
        <taxon>Mycobacteriaceae</taxon>
        <taxon>Mycolicibacterium</taxon>
    </lineage>
</organism>
<proteinExistence type="predicted"/>
<sequence length="69" mass="7748">MRVGFAALRRSRMSCDGLVIGMGCSWVAFVFGRVHTRERSQSLNSNPVSKSQCACGQNDTRFFRRGYTP</sequence>
<reference evidence="1 2" key="1">
    <citation type="journal article" date="2012" name="J. Bacteriol.">
        <title>Complete Genome Sequence of Mycobacterium vaccae Type Strain ATCC 25954.</title>
        <authorList>
            <person name="Ho Y.S."/>
            <person name="Adroub S.A."/>
            <person name="Abadi M."/>
            <person name="Al Alwan B."/>
            <person name="Alkhateeb R."/>
            <person name="Gao G."/>
            <person name="Ragab A."/>
            <person name="Ali S."/>
            <person name="van Soolingen D."/>
            <person name="Bitter W."/>
            <person name="Pain A."/>
            <person name="Abdallah A.M."/>
        </authorList>
    </citation>
    <scope>NUCLEOTIDE SEQUENCE [LARGE SCALE GENOMIC DNA]</scope>
    <source>
        <strain evidence="1 2">ATCC 25954</strain>
    </source>
</reference>
<dbReference type="EMBL" id="ALQA01000035">
    <property type="protein sequence ID" value="EJZ08105.1"/>
    <property type="molecule type" value="Genomic_DNA"/>
</dbReference>